<feature type="transmembrane region" description="Helical" evidence="22">
    <location>
        <begin position="98"/>
        <end position="119"/>
    </location>
</feature>
<feature type="transmembrane region" description="Helical" evidence="22">
    <location>
        <begin position="973"/>
        <end position="989"/>
    </location>
</feature>
<feature type="transmembrane region" description="Helical" evidence="22">
    <location>
        <begin position="131"/>
        <end position="150"/>
    </location>
</feature>
<dbReference type="GO" id="GO:0042383">
    <property type="term" value="C:sarcolemma"/>
    <property type="evidence" value="ECO:0007669"/>
    <property type="project" value="UniProtKB-SubCell"/>
</dbReference>
<evidence type="ECO:0000256" key="14">
    <source>
        <dbReference type="ARBA" id="ARBA00022967"/>
    </source>
</evidence>
<dbReference type="GO" id="GO:0016887">
    <property type="term" value="F:ATP hydrolysis activity"/>
    <property type="evidence" value="ECO:0007669"/>
    <property type="project" value="InterPro"/>
</dbReference>
<dbReference type="Pfam" id="PF00689">
    <property type="entry name" value="Cation_ATPase_C"/>
    <property type="match status" value="1"/>
</dbReference>
<evidence type="ECO:0000256" key="17">
    <source>
        <dbReference type="ARBA" id="ARBA00023065"/>
    </source>
</evidence>
<keyword evidence="15 22" id="KW-1133">Transmembrane helix</keyword>
<dbReference type="InterPro" id="IPR023214">
    <property type="entry name" value="HAD_sf"/>
</dbReference>
<dbReference type="GO" id="GO:0030007">
    <property type="term" value="P:intracellular potassium ion homeostasis"/>
    <property type="evidence" value="ECO:0007669"/>
    <property type="project" value="TreeGrafter"/>
</dbReference>
<evidence type="ECO:0000256" key="1">
    <source>
        <dbReference type="ARBA" id="ARBA00004415"/>
    </source>
</evidence>
<dbReference type="NCBIfam" id="TIGR01494">
    <property type="entry name" value="ATPase_P-type"/>
    <property type="match status" value="2"/>
</dbReference>
<evidence type="ECO:0000256" key="19">
    <source>
        <dbReference type="ARBA" id="ARBA00023201"/>
    </source>
</evidence>
<dbReference type="GO" id="GO:0046872">
    <property type="term" value="F:metal ion binding"/>
    <property type="evidence" value="ECO:0007669"/>
    <property type="project" value="UniProtKB-KW"/>
</dbReference>
<dbReference type="SUPFAM" id="SSF81660">
    <property type="entry name" value="Metal cation-transporting ATPase, ATP-binding domain N"/>
    <property type="match status" value="1"/>
</dbReference>
<dbReference type="CDD" id="cd02608">
    <property type="entry name" value="P-type_ATPase_Na-K_like"/>
    <property type="match status" value="1"/>
</dbReference>
<evidence type="ECO:0000313" key="25">
    <source>
        <dbReference type="Ensembl" id="ENSCCRP00020058151.1"/>
    </source>
</evidence>
<dbReference type="AlphaFoldDB" id="A0A8C2FTH7"/>
<dbReference type="Gene3D" id="2.70.150.10">
    <property type="entry name" value="Calcium-transporting ATPase, cytoplasmic transduction domain A"/>
    <property type="match status" value="1"/>
</dbReference>
<evidence type="ECO:0000256" key="10">
    <source>
        <dbReference type="ARBA" id="ARBA00022741"/>
    </source>
</evidence>
<dbReference type="InterPro" id="IPR008250">
    <property type="entry name" value="ATPase_P-typ_transduc_dom_A_sf"/>
</dbReference>
<dbReference type="GO" id="GO:0006883">
    <property type="term" value="P:intracellular sodium ion homeostasis"/>
    <property type="evidence" value="ECO:0007669"/>
    <property type="project" value="TreeGrafter"/>
</dbReference>
<evidence type="ECO:0000256" key="8">
    <source>
        <dbReference type="ARBA" id="ARBA00022692"/>
    </source>
</evidence>
<feature type="region of interest" description="Disordered" evidence="23">
    <location>
        <begin position="1"/>
        <end position="36"/>
    </location>
</feature>
<keyword evidence="16" id="KW-0915">Sodium</keyword>
<evidence type="ECO:0000256" key="11">
    <source>
        <dbReference type="ARBA" id="ARBA00022840"/>
    </source>
</evidence>
<dbReference type="GO" id="GO:0005391">
    <property type="term" value="F:P-type sodium:potassium-exchanging transporter activity"/>
    <property type="evidence" value="ECO:0007669"/>
    <property type="project" value="TreeGrafter"/>
</dbReference>
<dbReference type="SMART" id="SM00831">
    <property type="entry name" value="Cation_ATPase_N"/>
    <property type="match status" value="1"/>
</dbReference>
<keyword evidence="14" id="KW-1278">Translocase</keyword>
<dbReference type="Pfam" id="PF00122">
    <property type="entry name" value="E1-E2_ATPase"/>
    <property type="match status" value="1"/>
</dbReference>
<evidence type="ECO:0000256" key="23">
    <source>
        <dbReference type="SAM" id="MobiDB-lite"/>
    </source>
</evidence>
<dbReference type="SFLD" id="SFLDF00027">
    <property type="entry name" value="p-type_atpase"/>
    <property type="match status" value="1"/>
</dbReference>
<reference evidence="25" key="1">
    <citation type="submission" date="2025-08" db="UniProtKB">
        <authorList>
            <consortium name="Ensembl"/>
        </authorList>
    </citation>
    <scope>IDENTIFICATION</scope>
</reference>
<feature type="transmembrane region" description="Helical" evidence="22">
    <location>
        <begin position="292"/>
        <end position="316"/>
    </location>
</feature>
<dbReference type="InterPro" id="IPR005775">
    <property type="entry name" value="P-type_ATPase_IIC"/>
</dbReference>
<evidence type="ECO:0000256" key="16">
    <source>
        <dbReference type="ARBA" id="ARBA00023053"/>
    </source>
</evidence>
<dbReference type="PANTHER" id="PTHR43294">
    <property type="entry name" value="SODIUM/POTASSIUM-TRANSPORTING ATPASE SUBUNIT ALPHA"/>
    <property type="match status" value="1"/>
</dbReference>
<dbReference type="Pfam" id="PF00690">
    <property type="entry name" value="Cation_ATPase_N"/>
    <property type="match status" value="1"/>
</dbReference>
<keyword evidence="5 22" id="KW-0633">Potassium transport</keyword>
<dbReference type="PRINTS" id="PR00121">
    <property type="entry name" value="NAKATPASE"/>
</dbReference>
<dbReference type="InterPro" id="IPR036412">
    <property type="entry name" value="HAD-like_sf"/>
</dbReference>
<evidence type="ECO:0000256" key="2">
    <source>
        <dbReference type="ARBA" id="ARBA00006934"/>
    </source>
</evidence>
<dbReference type="InterPro" id="IPR023299">
    <property type="entry name" value="ATPase_P-typ_cyto_dom_N"/>
</dbReference>
<evidence type="ECO:0000256" key="20">
    <source>
        <dbReference type="ARBA" id="ARBA00037422"/>
    </source>
</evidence>
<keyword evidence="12" id="KW-0460">Magnesium</keyword>
<dbReference type="InterPro" id="IPR018303">
    <property type="entry name" value="ATPase_P-typ_P_site"/>
</dbReference>
<evidence type="ECO:0000256" key="18">
    <source>
        <dbReference type="ARBA" id="ARBA00023136"/>
    </source>
</evidence>
<evidence type="ECO:0000256" key="9">
    <source>
        <dbReference type="ARBA" id="ARBA00022723"/>
    </source>
</evidence>
<dbReference type="PROSITE" id="PS00154">
    <property type="entry name" value="ATPASE_E1_E2"/>
    <property type="match status" value="1"/>
</dbReference>
<feature type="transmembrane region" description="Helical" evidence="22">
    <location>
        <begin position="944"/>
        <end position="961"/>
    </location>
</feature>
<dbReference type="FunFam" id="3.40.1110.10:FF:000001">
    <property type="entry name" value="Sodium/potassium-transporting ATPase subunit alpha"/>
    <property type="match status" value="1"/>
</dbReference>
<protein>
    <recommendedName>
        <fullName evidence="22">Sodium/potassium-transporting ATPase subunit alpha</fullName>
    </recommendedName>
</protein>
<feature type="compositionally biased region" description="Basic and acidic residues" evidence="23">
    <location>
        <begin position="1"/>
        <end position="10"/>
    </location>
</feature>
<comment type="subunit">
    <text evidence="21">The sodium/potassium-transporting ATPase is composed of a catalytic alpha subunit, an auxiliary non-catalytic beta subunit and an additional regulatory subunit.</text>
</comment>
<feature type="region of interest" description="Disordered" evidence="23">
    <location>
        <begin position="216"/>
        <end position="236"/>
    </location>
</feature>
<dbReference type="GO" id="GO:1902600">
    <property type="term" value="P:proton transmembrane transport"/>
    <property type="evidence" value="ECO:0007669"/>
    <property type="project" value="TreeGrafter"/>
</dbReference>
<keyword evidence="6" id="KW-0597">Phosphoprotein</keyword>
<keyword evidence="18 22" id="KW-0472">Membrane</keyword>
<dbReference type="InterPro" id="IPR006068">
    <property type="entry name" value="ATPase_P-typ_cation-transptr_C"/>
</dbReference>
<dbReference type="InterPro" id="IPR050510">
    <property type="entry name" value="Cation_transp_ATPase_P-type"/>
</dbReference>
<dbReference type="Gene3D" id="3.40.1110.10">
    <property type="entry name" value="Calcium-transporting ATPase, cytoplasmic domain N"/>
    <property type="match status" value="1"/>
</dbReference>
<dbReference type="Gene3D" id="3.40.50.1000">
    <property type="entry name" value="HAD superfamily/HAD-like"/>
    <property type="match status" value="1"/>
</dbReference>
<feature type="domain" description="Cation-transporting P-type ATPase N-terminal" evidence="24">
    <location>
        <begin position="43"/>
        <end position="117"/>
    </location>
</feature>
<dbReference type="SUPFAM" id="SSF56784">
    <property type="entry name" value="HAD-like"/>
    <property type="match status" value="1"/>
</dbReference>
<dbReference type="InterPro" id="IPR001757">
    <property type="entry name" value="P_typ_ATPase"/>
</dbReference>
<comment type="function">
    <text evidence="20">This is the catalytic component of the active enzyme, which catalyzes the hydrolysis of ATP coupled with the exchange of sodium and potassium ions across the plasma membrane. This action creates the electrochemical gradient of sodium and potassium ions, providing the energy for active transport of various nutrients.</text>
</comment>
<dbReference type="Ensembl" id="ENSCCRT00020064091.1">
    <property type="protein sequence ID" value="ENSCCRP00020058151.1"/>
    <property type="gene ID" value="ENSCCRG00020007056.1"/>
</dbReference>
<keyword evidence="8 22" id="KW-0812">Transmembrane</keyword>
<organism evidence="25 26">
    <name type="scientific">Cyprinus carpio</name>
    <name type="common">Common carp</name>
    <dbReference type="NCBI Taxonomy" id="7962"/>
    <lineage>
        <taxon>Eukaryota</taxon>
        <taxon>Metazoa</taxon>
        <taxon>Chordata</taxon>
        <taxon>Craniata</taxon>
        <taxon>Vertebrata</taxon>
        <taxon>Euteleostomi</taxon>
        <taxon>Actinopterygii</taxon>
        <taxon>Neopterygii</taxon>
        <taxon>Teleostei</taxon>
        <taxon>Ostariophysi</taxon>
        <taxon>Cypriniformes</taxon>
        <taxon>Cyprinidae</taxon>
        <taxon>Cyprininae</taxon>
        <taxon>Cyprinus</taxon>
    </lineage>
</organism>
<dbReference type="InterPro" id="IPR023298">
    <property type="entry name" value="ATPase_P-typ_TM_dom_sf"/>
</dbReference>
<keyword evidence="7" id="KW-0740">Sodium/potassium transport</keyword>
<evidence type="ECO:0000259" key="24">
    <source>
        <dbReference type="SMART" id="SM00831"/>
    </source>
</evidence>
<dbReference type="SUPFAM" id="SSF81665">
    <property type="entry name" value="Calcium ATPase, transmembrane domain M"/>
    <property type="match status" value="1"/>
</dbReference>
<keyword evidence="19" id="KW-0739">Sodium transport</keyword>
<dbReference type="SUPFAM" id="SSF81653">
    <property type="entry name" value="Calcium ATPase, transduction domain A"/>
    <property type="match status" value="1"/>
</dbReference>
<keyword evidence="11 22" id="KW-0067">ATP-binding</keyword>
<gene>
    <name evidence="25" type="primary">LOC109052054</name>
</gene>
<evidence type="ECO:0000256" key="22">
    <source>
        <dbReference type="RuleBase" id="RU362084"/>
    </source>
</evidence>
<dbReference type="Gene3D" id="1.20.1110.10">
    <property type="entry name" value="Calcium-transporting ATPase, transmembrane domain"/>
    <property type="match status" value="1"/>
</dbReference>
<evidence type="ECO:0000256" key="21">
    <source>
        <dbReference type="ARBA" id="ARBA00038795"/>
    </source>
</evidence>
<evidence type="ECO:0000313" key="26">
    <source>
        <dbReference type="Proteomes" id="UP000694701"/>
    </source>
</evidence>
<evidence type="ECO:0000256" key="4">
    <source>
        <dbReference type="ARBA" id="ARBA00022475"/>
    </source>
</evidence>
<evidence type="ECO:0000256" key="15">
    <source>
        <dbReference type="ARBA" id="ARBA00022989"/>
    </source>
</evidence>
<accession>A0A8C2FTH7</accession>
<dbReference type="FunFam" id="2.70.150.10:FF:000106">
    <property type="entry name" value="Sodium/potassium-transporting ATPase subunit alpha"/>
    <property type="match status" value="1"/>
</dbReference>
<dbReference type="FunFam" id="3.40.50.1000:FF:000004">
    <property type="entry name" value="Sodium/potassium-transporting ATPase subunit alpha"/>
    <property type="match status" value="1"/>
</dbReference>
<evidence type="ECO:0000256" key="12">
    <source>
        <dbReference type="ARBA" id="ARBA00022842"/>
    </source>
</evidence>
<keyword evidence="4" id="KW-1003">Cell membrane</keyword>
<dbReference type="PRINTS" id="PR00119">
    <property type="entry name" value="CATATPASE"/>
</dbReference>
<evidence type="ECO:0000256" key="5">
    <source>
        <dbReference type="ARBA" id="ARBA00022538"/>
    </source>
</evidence>
<keyword evidence="10 22" id="KW-0547">Nucleotide-binding</keyword>
<feature type="transmembrane region" description="Helical" evidence="22">
    <location>
        <begin position="322"/>
        <end position="345"/>
    </location>
</feature>
<dbReference type="InterPro" id="IPR059000">
    <property type="entry name" value="ATPase_P-type_domA"/>
</dbReference>
<dbReference type="GO" id="GO:0005524">
    <property type="term" value="F:ATP binding"/>
    <property type="evidence" value="ECO:0007669"/>
    <property type="project" value="UniProtKB-KW"/>
</dbReference>
<dbReference type="PANTHER" id="PTHR43294:SF9">
    <property type="entry name" value="SODIUM_POTASSIUM-TRANSPORTING ATPASE SUBUNIT ALPHA-1"/>
    <property type="match status" value="1"/>
</dbReference>
<evidence type="ECO:0000256" key="7">
    <source>
        <dbReference type="ARBA" id="ARBA00022607"/>
    </source>
</evidence>
<proteinExistence type="inferred from homology"/>
<keyword evidence="17 22" id="KW-0406">Ion transport</keyword>
<dbReference type="GO" id="GO:1990573">
    <property type="term" value="P:potassium ion import across plasma membrane"/>
    <property type="evidence" value="ECO:0007669"/>
    <property type="project" value="TreeGrafter"/>
</dbReference>
<feature type="transmembrane region" description="Helical" evidence="22">
    <location>
        <begin position="851"/>
        <end position="874"/>
    </location>
</feature>
<keyword evidence="13 22" id="KW-0630">Potassium</keyword>
<dbReference type="FunFam" id="1.20.1110.10:FF:000095">
    <property type="entry name" value="Sodium/potassium-transporting ATPase subunit alpha-1"/>
    <property type="match status" value="2"/>
</dbReference>
<evidence type="ECO:0000256" key="13">
    <source>
        <dbReference type="ARBA" id="ARBA00022958"/>
    </source>
</evidence>
<dbReference type="GO" id="GO:0036376">
    <property type="term" value="P:sodium ion export across plasma membrane"/>
    <property type="evidence" value="ECO:0007669"/>
    <property type="project" value="TreeGrafter"/>
</dbReference>
<dbReference type="SFLD" id="SFLDS00003">
    <property type="entry name" value="Haloacid_Dehalogenase"/>
    <property type="match status" value="1"/>
</dbReference>
<comment type="subcellular location">
    <subcellularLocation>
        <location evidence="1">Cell membrane</location>
        <location evidence="1">Sarcolemma</location>
        <topology evidence="1">Multi-pass membrane protein</topology>
    </subcellularLocation>
    <subcellularLocation>
        <location evidence="22">Cell membrane</location>
        <topology evidence="22">Multi-pass membrane protein</topology>
    </subcellularLocation>
</comment>
<dbReference type="SFLD" id="SFLDG00002">
    <property type="entry name" value="C1.7:_P-type_atpase_like"/>
    <property type="match status" value="1"/>
</dbReference>
<dbReference type="Proteomes" id="UP000694701">
    <property type="component" value="Unplaced"/>
</dbReference>
<name>A0A8C2FTH7_CYPCA</name>
<evidence type="ECO:0000256" key="3">
    <source>
        <dbReference type="ARBA" id="ARBA00022448"/>
    </source>
</evidence>
<sequence>MGVGDGRDQYELAATSEQGGKKKNKNKKKEKDMDELKKEVNLDDHKLTLEELHRKYGTDLSRGLTSARVAEILARDGPNALTPPPTTPEWVKFCKQMFGGFSMLLWTGAVLCFLAYGIQAAMEDEPANDNLYLGVVLSAVVIVTGCFSYYQEAKSSKIMDSFKNLVPQQALVVRDGEKNHINAEEVVVGDLVEVKGGDRIPADLRIIASHGCKVDNSSLTGESEPQTRSPDFSNDNPLETRNIAFFSTNCVEGTARGIVISTGDRTVMGRIATLASGLEVGRTPISIEIEHFIHIITGVAVFLGVSFFILSLVLGYSWLEAVIFLIGIIVANVPEGLLATVTVCLTLTAKRMAKKNCLVKNLEAVETLGSTSTICSDKTGTLTQNRMTVAHMWFDNQIHEADTTENQSGTSFDRSSATWASLARIAGLCNRAVFLAEQTDVPILKRDVAGDASESALLKCIELCCGSVKEIRDKYTKVAEIPFNSTNKYQLSVHKNPNGGTESKHLLVMKGAPERILDRCATILIQGKEQPLDDEMKEAFQNAYLELGGLGERVLGFCHFYLPDEQFPEGFQFDTEDVNFPTENLCFVGLMSMIDPPRAAVPDAVGKCRSAGIKVIMVTGDHPITAKAIAKGVGIISEGNETVEDIAARLNIPVNEVNPRDAKACVVHGGDLKDLTAEQLDDILKYHTEIVFARTSPQQKLIIVEGCQRQGAIVAVTGDGVNDSPALKKADIGVAMGIAGSDVSKQAADMILLDDNFASIVTGVEEGRLIFDNLKKSIAYTLTSNIPEITPFLFFIIANIPLPLGTVTILCIDLGTDMAPAISLAYEAAESDIMKRQPRNPKTDKLVNERLISIAYGQIGMIQALAGFFTYFVILAENGFLPSRLLGIRVFWDDKHINDLEDSYGQQWTYEQRKIVEFTCHTAFFASIVIVQWADLIICKTRRVFLLFIVSLAAFLSYCPGMDVALRMYPLKLNWWFCALPYSLLIFIYDEIRKLILRRNPGGNQGIATLF</sequence>
<feature type="transmembrane region" description="Helical" evidence="22">
    <location>
        <begin position="915"/>
        <end position="937"/>
    </location>
</feature>
<dbReference type="Pfam" id="PF13246">
    <property type="entry name" value="Cation_ATPase"/>
    <property type="match status" value="1"/>
</dbReference>
<dbReference type="InterPro" id="IPR044492">
    <property type="entry name" value="P_typ_ATPase_HD_dom"/>
</dbReference>
<keyword evidence="9 22" id="KW-0479">Metal-binding</keyword>
<comment type="similarity">
    <text evidence="2 22">Belongs to the cation transport ATPase (P-type) (TC 3.A.3) family. Type IIC subfamily.</text>
</comment>
<dbReference type="InterPro" id="IPR004014">
    <property type="entry name" value="ATPase_P-typ_cation-transptr_N"/>
</dbReference>
<keyword evidence="3 22" id="KW-0813">Transport</keyword>
<dbReference type="NCBIfam" id="TIGR01106">
    <property type="entry name" value="ATPase-IIC_X-K"/>
    <property type="match status" value="1"/>
</dbReference>
<evidence type="ECO:0000256" key="6">
    <source>
        <dbReference type="ARBA" id="ARBA00022553"/>
    </source>
</evidence>